<protein>
    <submittedName>
        <fullName evidence="2">Uncharacterized protein</fullName>
    </submittedName>
</protein>
<name>A0A564YP01_HYMDI</name>
<evidence type="ECO:0000313" key="2">
    <source>
        <dbReference type="EMBL" id="VUZ48719.1"/>
    </source>
</evidence>
<accession>A0A564YP01</accession>
<dbReference type="AlphaFoldDB" id="A0A564YP01"/>
<keyword evidence="3" id="KW-1185">Reference proteome</keyword>
<dbReference type="EMBL" id="CABIJS010000310">
    <property type="protein sequence ID" value="VUZ48719.1"/>
    <property type="molecule type" value="Genomic_DNA"/>
</dbReference>
<dbReference type="Proteomes" id="UP000321570">
    <property type="component" value="Unassembled WGS sequence"/>
</dbReference>
<sequence length="50" mass="5269">MRDGGDNAEAQEAVNDSSHLEKDACEGMSADVLLTETGQLQEKGESINSS</sequence>
<evidence type="ECO:0000256" key="1">
    <source>
        <dbReference type="SAM" id="MobiDB-lite"/>
    </source>
</evidence>
<reference evidence="2 3" key="1">
    <citation type="submission" date="2019-07" db="EMBL/GenBank/DDBJ databases">
        <authorList>
            <person name="Jastrzebski P J."/>
            <person name="Paukszto L."/>
            <person name="Jastrzebski P J."/>
        </authorList>
    </citation>
    <scope>NUCLEOTIDE SEQUENCE [LARGE SCALE GENOMIC DNA]</scope>
    <source>
        <strain evidence="2 3">WMS-il1</strain>
    </source>
</reference>
<proteinExistence type="predicted"/>
<organism evidence="2 3">
    <name type="scientific">Hymenolepis diminuta</name>
    <name type="common">Rat tapeworm</name>
    <dbReference type="NCBI Taxonomy" id="6216"/>
    <lineage>
        <taxon>Eukaryota</taxon>
        <taxon>Metazoa</taxon>
        <taxon>Spiralia</taxon>
        <taxon>Lophotrochozoa</taxon>
        <taxon>Platyhelminthes</taxon>
        <taxon>Cestoda</taxon>
        <taxon>Eucestoda</taxon>
        <taxon>Cyclophyllidea</taxon>
        <taxon>Hymenolepididae</taxon>
        <taxon>Hymenolepis</taxon>
    </lineage>
</organism>
<gene>
    <name evidence="2" type="ORF">WMSIL1_LOCUS8053</name>
</gene>
<feature type="region of interest" description="Disordered" evidence="1">
    <location>
        <begin position="1"/>
        <end position="31"/>
    </location>
</feature>
<evidence type="ECO:0000313" key="3">
    <source>
        <dbReference type="Proteomes" id="UP000321570"/>
    </source>
</evidence>